<reference evidence="1 2" key="1">
    <citation type="submission" date="2022-03" db="EMBL/GenBank/DDBJ databases">
        <title>Genomic Encyclopedia of Type Strains, Phase III (KMG-III): the genomes of soil and plant-associated and newly described type strains.</title>
        <authorList>
            <person name="Whitman W."/>
        </authorList>
    </citation>
    <scope>NUCLEOTIDE SEQUENCE [LARGE SCALE GENOMIC DNA]</scope>
    <source>
        <strain evidence="1 2">BSker1</strain>
    </source>
</reference>
<dbReference type="Proteomes" id="UP001523550">
    <property type="component" value="Unassembled WGS sequence"/>
</dbReference>
<comment type="caution">
    <text evidence="1">The sequence shown here is derived from an EMBL/GenBank/DDBJ whole genome shotgun (WGS) entry which is preliminary data.</text>
</comment>
<organism evidence="1 2">
    <name type="scientific">Natronospira proteinivora</name>
    <dbReference type="NCBI Taxonomy" id="1807133"/>
    <lineage>
        <taxon>Bacteria</taxon>
        <taxon>Pseudomonadati</taxon>
        <taxon>Pseudomonadota</taxon>
        <taxon>Gammaproteobacteria</taxon>
        <taxon>Natronospirales</taxon>
        <taxon>Natronospiraceae</taxon>
        <taxon>Natronospira</taxon>
    </lineage>
</organism>
<dbReference type="EMBL" id="JALJYF010000003">
    <property type="protein sequence ID" value="MCP1728567.1"/>
    <property type="molecule type" value="Genomic_DNA"/>
</dbReference>
<sequence length="572" mass="64589">MLQISSGKLFQRDVGYENHLRGVIYTNLKFFRDAKIETSAGSLLPTSNLRKSLALVYEFTELVESQGNGPGILVSHGIDPYLSDFSVVLSFALNCIATPDHELTNRLIGGQSGPSTPYPPNLLVKRVFDKEIACKQAEEAYLIDFTNQLIGLERKTFLSVMRAIRTYVTGMHRVADDLELAYTLMVAAVESLAQDFDRHEATWGDVDAKRRTRVDRALSQASDETAEGVRNAILATEQTSLARRFREFILNHLAPSFFREEAIDAERPVAKKDLERALKQAYRARSQYIHTLQELPRILTDGASFSETCRVDRKTWLTLQGLSRVARHAIMEFIYRQPTTDKQIYDYSLERAGIVQAPLAPQYWVGNTKGLNRNSGPMKLEGFLSQLGSHLLNESNSTITDLTPVLEESEKLVPSIKEAERRPFVALYVLFNGLLPEDKRMSGFKEFKDRYQAELSAPSPEALFVHLLYSSVPEWNLDAHENSVNRYFESRENKCGFRAPRVLEAGICLELAERYRAKGNIGKARELVEMAIENYPEHNGLRDSENVLVSGDEKIAWSDVLLPNSDELEGDA</sequence>
<accession>A0ABT1GB88</accession>
<name>A0ABT1GB88_9GAMM</name>
<keyword evidence="2" id="KW-1185">Reference proteome</keyword>
<dbReference type="RefSeq" id="WP_253451056.1">
    <property type="nucleotide sequence ID" value="NZ_JALJYF010000003.1"/>
</dbReference>
<evidence type="ECO:0000313" key="2">
    <source>
        <dbReference type="Proteomes" id="UP001523550"/>
    </source>
</evidence>
<gene>
    <name evidence="1" type="ORF">J2T60_002581</name>
</gene>
<protein>
    <submittedName>
        <fullName evidence="1">Uncharacterized protein</fullName>
    </submittedName>
</protein>
<proteinExistence type="predicted"/>
<evidence type="ECO:0000313" key="1">
    <source>
        <dbReference type="EMBL" id="MCP1728567.1"/>
    </source>
</evidence>